<dbReference type="AlphaFoldDB" id="A0A9X1ZA90"/>
<dbReference type="SUPFAM" id="SSF81606">
    <property type="entry name" value="PP2C-like"/>
    <property type="match status" value="1"/>
</dbReference>
<keyword evidence="3" id="KW-1185">Reference proteome</keyword>
<organism evidence="2 3">
    <name type="scientific">Shewanella pneumatophori</name>
    <dbReference type="NCBI Taxonomy" id="314092"/>
    <lineage>
        <taxon>Bacteria</taxon>
        <taxon>Pseudomonadati</taxon>
        <taxon>Pseudomonadota</taxon>
        <taxon>Gammaproteobacteria</taxon>
        <taxon>Alteromonadales</taxon>
        <taxon>Shewanellaceae</taxon>
        <taxon>Shewanella</taxon>
    </lineage>
</organism>
<gene>
    <name evidence="2" type="ORF">L2740_01865</name>
</gene>
<proteinExistence type="predicted"/>
<dbReference type="InterPro" id="IPR001932">
    <property type="entry name" value="PPM-type_phosphatase-like_dom"/>
</dbReference>
<dbReference type="RefSeq" id="WP_248948280.1">
    <property type="nucleotide sequence ID" value="NZ_JAKILB010000001.1"/>
</dbReference>
<feature type="domain" description="PPM-type phosphatase" evidence="1">
    <location>
        <begin position="38"/>
        <end position="266"/>
    </location>
</feature>
<name>A0A9X1ZA90_9GAMM</name>
<dbReference type="PROSITE" id="PS51746">
    <property type="entry name" value="PPM_2"/>
    <property type="match status" value="1"/>
</dbReference>
<comment type="caution">
    <text evidence="2">The sequence shown here is derived from an EMBL/GenBank/DDBJ whole genome shotgun (WGS) entry which is preliminary data.</text>
</comment>
<reference evidence="2" key="1">
    <citation type="submission" date="2022-01" db="EMBL/GenBank/DDBJ databases">
        <title>Whole genome-based taxonomy of the Shewanellaceae.</title>
        <authorList>
            <person name="Martin-Rodriguez A.J."/>
        </authorList>
    </citation>
    <scope>NUCLEOTIDE SEQUENCE</scope>
    <source>
        <strain evidence="2">KCTC 23973</strain>
    </source>
</reference>
<accession>A0A9X1ZA90</accession>
<dbReference type="SMART" id="SM00332">
    <property type="entry name" value="PP2Cc"/>
    <property type="match status" value="1"/>
</dbReference>
<dbReference type="Gene3D" id="3.60.40.10">
    <property type="entry name" value="PPM-type phosphatase domain"/>
    <property type="match status" value="1"/>
</dbReference>
<sequence>MQKIEETVMPQQALKEHIQLWLNRPIESGAVREMLNGSVAMASDIGNIRPENQDRVVCVQVQVSASKSFIIGVLCDGMGGMASGANCASLSIATFLSSCIKNQLMPIGPRLITAVEDANNDVYTLYNGNGGATLSAFIFDSDGQFEAINVGDSRIYANLAHGIKQYSKDDTFAGQNADAAGVHLSKGLLQFVGVGPDIKPQLVTFPKIRQIKRLILTSDGAHYIEDSTFKQILNQRTSAAELCKRMIDVSKWCGGFDNTSILIANDVLKIFANTDETAIPIGTVKLTDAFGEIHFIGVTALDTLDPIIRA</sequence>
<evidence type="ECO:0000313" key="2">
    <source>
        <dbReference type="EMBL" id="MCL1137307.1"/>
    </source>
</evidence>
<evidence type="ECO:0000259" key="1">
    <source>
        <dbReference type="PROSITE" id="PS51746"/>
    </source>
</evidence>
<dbReference type="InterPro" id="IPR036457">
    <property type="entry name" value="PPM-type-like_dom_sf"/>
</dbReference>
<dbReference type="EMBL" id="JAKILB010000001">
    <property type="protein sequence ID" value="MCL1137307.1"/>
    <property type="molecule type" value="Genomic_DNA"/>
</dbReference>
<evidence type="ECO:0000313" key="3">
    <source>
        <dbReference type="Proteomes" id="UP001139293"/>
    </source>
</evidence>
<protein>
    <submittedName>
        <fullName evidence="2">Serine/threonine protein phosphatase</fullName>
    </submittedName>
</protein>
<dbReference type="Proteomes" id="UP001139293">
    <property type="component" value="Unassembled WGS sequence"/>
</dbReference>